<dbReference type="AlphaFoldDB" id="A0A6M0RDI2"/>
<organism evidence="2 3">
    <name type="scientific">Adonisia turfae CCMR0081</name>
    <dbReference type="NCBI Taxonomy" id="2292702"/>
    <lineage>
        <taxon>Bacteria</taxon>
        <taxon>Bacillati</taxon>
        <taxon>Cyanobacteriota</taxon>
        <taxon>Adonisia</taxon>
        <taxon>Adonisia turfae</taxon>
    </lineage>
</organism>
<dbReference type="Pfam" id="PF18480">
    <property type="entry name" value="DUF5615"/>
    <property type="match status" value="1"/>
</dbReference>
<evidence type="ECO:0000259" key="1">
    <source>
        <dbReference type="Pfam" id="PF18480"/>
    </source>
</evidence>
<gene>
    <name evidence="2" type="ORF">DXZ20_00875</name>
</gene>
<proteinExistence type="predicted"/>
<keyword evidence="3" id="KW-1185">Reference proteome</keyword>
<sequence>MLKLLADENFDNTIIRGLFRRNPSIDIARVQDVALSGKDDPTVLAWAAQEQRVLLTHDVATITKYAYERVAQGYSMPGVIEVPTNAPVGQVIEDVLTILECIATGELEGQILYLPL</sequence>
<name>A0A6M0RDI2_9CYAN</name>
<dbReference type="RefSeq" id="WP_163664780.1">
    <property type="nucleotide sequence ID" value="NZ_QXHD01000003.1"/>
</dbReference>
<protein>
    <recommendedName>
        <fullName evidence="1">DUF5615 domain-containing protein</fullName>
    </recommendedName>
</protein>
<feature type="domain" description="DUF5615" evidence="1">
    <location>
        <begin position="3"/>
        <end position="59"/>
    </location>
</feature>
<dbReference type="Proteomes" id="UP000481033">
    <property type="component" value="Unassembled WGS sequence"/>
</dbReference>
<comment type="caution">
    <text evidence="2">The sequence shown here is derived from an EMBL/GenBank/DDBJ whole genome shotgun (WGS) entry which is preliminary data.</text>
</comment>
<dbReference type="InterPro" id="IPR041049">
    <property type="entry name" value="DUF5615"/>
</dbReference>
<reference evidence="2 3" key="1">
    <citation type="journal article" date="2020" name="Microb. Ecol.">
        <title>Ecogenomics of the Marine Benthic Filamentous Cyanobacterium Adonisia.</title>
        <authorList>
            <person name="Walter J.M."/>
            <person name="Coutinho F.H."/>
            <person name="Leomil L."/>
            <person name="Hargreaves P.I."/>
            <person name="Campeao M.E."/>
            <person name="Vieira V.V."/>
            <person name="Silva B.S."/>
            <person name="Fistarol G.O."/>
            <person name="Salomon P.S."/>
            <person name="Sawabe T."/>
            <person name="Mino S."/>
            <person name="Hosokawa M."/>
            <person name="Miyashita H."/>
            <person name="Maruyama F."/>
            <person name="van Verk M.C."/>
            <person name="Dutilh B.E."/>
            <person name="Thompson C.C."/>
            <person name="Thompson F.L."/>
        </authorList>
    </citation>
    <scope>NUCLEOTIDE SEQUENCE [LARGE SCALE GENOMIC DNA]</scope>
    <source>
        <strain evidence="2 3">CCMR0081</strain>
    </source>
</reference>
<evidence type="ECO:0000313" key="3">
    <source>
        <dbReference type="Proteomes" id="UP000481033"/>
    </source>
</evidence>
<evidence type="ECO:0000313" key="2">
    <source>
        <dbReference type="EMBL" id="NEZ54276.1"/>
    </source>
</evidence>
<accession>A0A6M0RDI2</accession>
<dbReference type="EMBL" id="QXHD01000003">
    <property type="protein sequence ID" value="NEZ54276.1"/>
    <property type="molecule type" value="Genomic_DNA"/>
</dbReference>